<evidence type="ECO:0000259" key="2">
    <source>
        <dbReference type="Pfam" id="PF25597"/>
    </source>
</evidence>
<dbReference type="AlphaFoldDB" id="A0A4U5PT27"/>
<reference evidence="3" key="1">
    <citation type="submission" date="2018-10" db="EMBL/GenBank/DDBJ databases">
        <title>Population genomic analysis revealed the cold adaptation of white poplar.</title>
        <authorList>
            <person name="Liu Y.-J."/>
        </authorList>
    </citation>
    <scope>NUCLEOTIDE SEQUENCE [LARGE SCALE GENOMIC DNA]</scope>
    <source>
        <strain evidence="3">PAL-ZL1</strain>
    </source>
</reference>
<evidence type="ECO:0000313" key="3">
    <source>
        <dbReference type="EMBL" id="TKS00264.1"/>
    </source>
</evidence>
<name>A0A4U5PT27_POPAL</name>
<feature type="region of interest" description="Disordered" evidence="1">
    <location>
        <begin position="134"/>
        <end position="187"/>
    </location>
</feature>
<accession>A0A4U5PT27</accession>
<protein>
    <recommendedName>
        <fullName evidence="2">Retroviral polymerase SH3-like domain-containing protein</fullName>
    </recommendedName>
</protein>
<comment type="caution">
    <text evidence="3">The sequence shown here is derived from an EMBL/GenBank/DDBJ whole genome shotgun (WGS) entry which is preliminary data.</text>
</comment>
<dbReference type="InterPro" id="IPR057670">
    <property type="entry name" value="SH3_retrovirus"/>
</dbReference>
<feature type="compositionally biased region" description="Pro residues" evidence="1">
    <location>
        <begin position="171"/>
        <end position="181"/>
    </location>
</feature>
<dbReference type="STRING" id="43335.A0A4U5PT27"/>
<feature type="domain" description="Retroviral polymerase SH3-like" evidence="2">
    <location>
        <begin position="47"/>
        <end position="109"/>
    </location>
</feature>
<dbReference type="Pfam" id="PF25597">
    <property type="entry name" value="SH3_retrovirus"/>
    <property type="match status" value="1"/>
</dbReference>
<dbReference type="PANTHER" id="PTHR42648">
    <property type="entry name" value="TRANSPOSASE, PUTATIVE-RELATED"/>
    <property type="match status" value="1"/>
</dbReference>
<feature type="compositionally biased region" description="Low complexity" evidence="1">
    <location>
        <begin position="142"/>
        <end position="156"/>
    </location>
</feature>
<organism evidence="3">
    <name type="scientific">Populus alba</name>
    <name type="common">White poplar</name>
    <dbReference type="NCBI Taxonomy" id="43335"/>
    <lineage>
        <taxon>Eukaryota</taxon>
        <taxon>Viridiplantae</taxon>
        <taxon>Streptophyta</taxon>
        <taxon>Embryophyta</taxon>
        <taxon>Tracheophyta</taxon>
        <taxon>Spermatophyta</taxon>
        <taxon>Magnoliopsida</taxon>
        <taxon>eudicotyledons</taxon>
        <taxon>Gunneridae</taxon>
        <taxon>Pentapetalae</taxon>
        <taxon>rosids</taxon>
        <taxon>fabids</taxon>
        <taxon>Malpighiales</taxon>
        <taxon>Salicaceae</taxon>
        <taxon>Saliceae</taxon>
        <taxon>Populus</taxon>
    </lineage>
</organism>
<dbReference type="PANTHER" id="PTHR42648:SF26">
    <property type="entry name" value="INTEGRASE CATALYTIC DOMAIN-CONTAINING PROTEIN"/>
    <property type="match status" value="1"/>
</dbReference>
<dbReference type="InterPro" id="IPR039537">
    <property type="entry name" value="Retrotran_Ty1/copia-like"/>
</dbReference>
<feature type="compositionally biased region" description="Polar residues" evidence="1">
    <location>
        <begin position="157"/>
        <end position="168"/>
    </location>
</feature>
<sequence>MPFWQYAFQTAAFLINRMPSQVLNHASPYFTLFHKEPDYRFLKVFGCLCYPFIRPYNNHKLQYRSVQCTFLGYSFHHKGYLCLDSATGRVYTSSHIVFDEHKFPLTTNSPSTNVISNEVFPPAIITPSAPSHTCSSNHSVTPSSSLLDHSPSSYSPNSYELTPDSNSLPELCPPTPPPSSSPVPRMTTSYNRHSVTPAVLVTAIQLHQAVNTIT</sequence>
<evidence type="ECO:0000256" key="1">
    <source>
        <dbReference type="SAM" id="MobiDB-lite"/>
    </source>
</evidence>
<gene>
    <name evidence="3" type="ORF">D5086_0000184770</name>
</gene>
<dbReference type="EMBL" id="RCHU01000607">
    <property type="protein sequence ID" value="TKS00264.1"/>
    <property type="molecule type" value="Genomic_DNA"/>
</dbReference>
<proteinExistence type="predicted"/>